<dbReference type="AlphaFoldDB" id="A0A450U7T7"/>
<feature type="region of interest" description="Disordered" evidence="1">
    <location>
        <begin position="48"/>
        <end position="87"/>
    </location>
</feature>
<evidence type="ECO:0000313" key="2">
    <source>
        <dbReference type="EMBL" id="VFJ87912.1"/>
    </source>
</evidence>
<organism evidence="2">
    <name type="scientific">Candidatus Kentrum sp. LFY</name>
    <dbReference type="NCBI Taxonomy" id="2126342"/>
    <lineage>
        <taxon>Bacteria</taxon>
        <taxon>Pseudomonadati</taxon>
        <taxon>Pseudomonadota</taxon>
        <taxon>Gammaproteobacteria</taxon>
        <taxon>Candidatus Kentrum</taxon>
    </lineage>
</organism>
<sequence>MCHKDIVRDAVQQGAIGICYAFATQGRPLRRGRFLFYRRKHAGEASLDALSGKTPFPSVDSPPINFPASFTDKQPLPPNAPRETTGRPLPLQDPIHFPVISQSPMILKQRTEMRRVDAATKSETLGVGHQTIQPLTWPGRNRLIVLRPRQSSHTPKIFPLVEMTDVGGDKIFRSSGFRILAYFPLSFADESSFTKRKFCFTNA</sequence>
<reference evidence="2" key="1">
    <citation type="submission" date="2019-02" db="EMBL/GenBank/DDBJ databases">
        <authorList>
            <person name="Gruber-Vodicka R. H."/>
            <person name="Seah K. B. B."/>
        </authorList>
    </citation>
    <scope>NUCLEOTIDE SEQUENCE</scope>
    <source>
        <strain evidence="2">BECK_M7</strain>
    </source>
</reference>
<dbReference type="EMBL" id="CAADFF010000008">
    <property type="protein sequence ID" value="VFJ87912.1"/>
    <property type="molecule type" value="Genomic_DNA"/>
</dbReference>
<accession>A0A450U7T7</accession>
<proteinExistence type="predicted"/>
<name>A0A450U7T7_9GAMM</name>
<gene>
    <name evidence="2" type="ORF">BECKLFY1418B_GA0070995_100840</name>
</gene>
<evidence type="ECO:0000256" key="1">
    <source>
        <dbReference type="SAM" id="MobiDB-lite"/>
    </source>
</evidence>
<protein>
    <submittedName>
        <fullName evidence="2">Uncharacterized protein</fullName>
    </submittedName>
</protein>